<reference evidence="2" key="1">
    <citation type="journal article" date="2016" name="Proc. Natl. Acad. Sci. U.S.A.">
        <title>Chromosome-level assembly of Arabidopsis thaliana Ler reveals the extent of translocation and inversion polymorphisms.</title>
        <authorList>
            <person name="Zapata L."/>
            <person name="Ding J."/>
            <person name="Willing E.M."/>
            <person name="Hartwig B."/>
            <person name="Bezdan D."/>
            <person name="Jiao W.B."/>
            <person name="Patel V."/>
            <person name="Velikkakam James G."/>
            <person name="Koornneef M."/>
            <person name="Ossowski S."/>
            <person name="Schneeberger K."/>
        </authorList>
    </citation>
    <scope>NUCLEOTIDE SEQUENCE [LARGE SCALE GENOMIC DNA]</scope>
    <source>
        <strain evidence="2">cv. Landsberg erecta</strain>
    </source>
</reference>
<evidence type="ECO:0000313" key="2">
    <source>
        <dbReference type="Proteomes" id="UP000078284"/>
    </source>
</evidence>
<dbReference type="AlphaFoldDB" id="A0A178WC49"/>
<protein>
    <submittedName>
        <fullName evidence="1">Uncharacterized protein</fullName>
    </submittedName>
</protein>
<dbReference type="Proteomes" id="UP000078284">
    <property type="component" value="Chromosome 1"/>
</dbReference>
<evidence type="ECO:0000313" key="1">
    <source>
        <dbReference type="EMBL" id="OAP14953.1"/>
    </source>
</evidence>
<accession>A0A178WC49</accession>
<sequence>MASYPFSGPSTSTSKQITSEDLSSYATNLIEQNVRAFSQIRANLSSYKAGDNLDLFRQARNNLITIQNE</sequence>
<proteinExistence type="predicted"/>
<dbReference type="EMBL" id="LUHQ01000001">
    <property type="protein sequence ID" value="OAP14953.1"/>
    <property type="molecule type" value="Genomic_DNA"/>
</dbReference>
<name>A0A178WC49_ARATH</name>
<organism evidence="1 2">
    <name type="scientific">Arabidopsis thaliana</name>
    <name type="common">Mouse-ear cress</name>
    <dbReference type="NCBI Taxonomy" id="3702"/>
    <lineage>
        <taxon>Eukaryota</taxon>
        <taxon>Viridiplantae</taxon>
        <taxon>Streptophyta</taxon>
        <taxon>Embryophyta</taxon>
        <taxon>Tracheophyta</taxon>
        <taxon>Spermatophyta</taxon>
        <taxon>Magnoliopsida</taxon>
        <taxon>eudicotyledons</taxon>
        <taxon>Gunneridae</taxon>
        <taxon>Pentapetalae</taxon>
        <taxon>rosids</taxon>
        <taxon>malvids</taxon>
        <taxon>Brassicales</taxon>
        <taxon>Brassicaceae</taxon>
        <taxon>Camelineae</taxon>
        <taxon>Arabidopsis</taxon>
    </lineage>
</organism>
<comment type="caution">
    <text evidence="1">The sequence shown here is derived from an EMBL/GenBank/DDBJ whole genome shotgun (WGS) entry which is preliminary data.</text>
</comment>
<dbReference type="Pfam" id="PF12579">
    <property type="entry name" value="DUF3755"/>
    <property type="match status" value="1"/>
</dbReference>
<dbReference type="InterPro" id="IPR022228">
    <property type="entry name" value="DUF3755"/>
</dbReference>
<gene>
    <name evidence="1" type="ordered locus">AXX17_At1g62180</name>
</gene>
<dbReference type="ExpressionAtlas" id="A0A178WC49">
    <property type="expression patterns" value="baseline and differential"/>
</dbReference>